<evidence type="ECO:0000313" key="7">
    <source>
        <dbReference type="EMBL" id="QUH30670.1"/>
    </source>
</evidence>
<evidence type="ECO:0000256" key="3">
    <source>
        <dbReference type="ARBA" id="ARBA00023082"/>
    </source>
</evidence>
<dbReference type="Pfam" id="PF08281">
    <property type="entry name" value="Sigma70_r4_2"/>
    <property type="match status" value="1"/>
</dbReference>
<organism evidence="7 8">
    <name type="scientific">Vallitalea guaymasensis</name>
    <dbReference type="NCBI Taxonomy" id="1185412"/>
    <lineage>
        <taxon>Bacteria</taxon>
        <taxon>Bacillati</taxon>
        <taxon>Bacillota</taxon>
        <taxon>Clostridia</taxon>
        <taxon>Lachnospirales</taxon>
        <taxon>Vallitaleaceae</taxon>
        <taxon>Vallitalea</taxon>
    </lineage>
</organism>
<keyword evidence="4" id="KW-0804">Transcription</keyword>
<dbReference type="AlphaFoldDB" id="A0A8J8SDN0"/>
<evidence type="ECO:0000259" key="5">
    <source>
        <dbReference type="Pfam" id="PF04542"/>
    </source>
</evidence>
<dbReference type="CDD" id="cd06171">
    <property type="entry name" value="Sigma70_r4"/>
    <property type="match status" value="1"/>
</dbReference>
<dbReference type="Gene3D" id="1.10.1740.10">
    <property type="match status" value="1"/>
</dbReference>
<keyword evidence="2" id="KW-0805">Transcription regulation</keyword>
<dbReference type="InterPro" id="IPR013249">
    <property type="entry name" value="RNA_pol_sigma70_r4_t2"/>
</dbReference>
<sequence length="178" mass="21669">MVTTSDETQMFELNNEEYLKNIMSRYGTQLKRYAYMMVKDEHLAEDVVQKTFINFYYSLNNYRRDSSEKNYLYTILTNECRQIKRKNWFRRENRNNYEDVKNEFQYNEEDSLDKIAVADCLAKIKPKYREIIILYYYQKFSVADISEILNLTNSAVKSRLKYARDSIKKYLEEVFVDE</sequence>
<gene>
    <name evidence="7" type="ORF">HYG85_17810</name>
</gene>
<feature type="domain" description="RNA polymerase sigma-70 region 2" evidence="5">
    <location>
        <begin position="23"/>
        <end position="88"/>
    </location>
</feature>
<evidence type="ECO:0000256" key="1">
    <source>
        <dbReference type="ARBA" id="ARBA00010641"/>
    </source>
</evidence>
<dbReference type="InterPro" id="IPR014284">
    <property type="entry name" value="RNA_pol_sigma-70_dom"/>
</dbReference>
<dbReference type="GO" id="GO:0016987">
    <property type="term" value="F:sigma factor activity"/>
    <property type="evidence" value="ECO:0007669"/>
    <property type="project" value="UniProtKB-KW"/>
</dbReference>
<dbReference type="Gene3D" id="1.10.10.10">
    <property type="entry name" value="Winged helix-like DNA-binding domain superfamily/Winged helix DNA-binding domain"/>
    <property type="match status" value="1"/>
</dbReference>
<dbReference type="NCBIfam" id="TIGR02937">
    <property type="entry name" value="sigma70-ECF"/>
    <property type="match status" value="1"/>
</dbReference>
<dbReference type="KEGG" id="vgu:HYG85_17810"/>
<proteinExistence type="inferred from homology"/>
<accession>A0A8J8SDN0</accession>
<dbReference type="GO" id="GO:0006352">
    <property type="term" value="P:DNA-templated transcription initiation"/>
    <property type="evidence" value="ECO:0007669"/>
    <property type="project" value="InterPro"/>
</dbReference>
<dbReference type="InterPro" id="IPR013324">
    <property type="entry name" value="RNA_pol_sigma_r3/r4-like"/>
</dbReference>
<dbReference type="InterPro" id="IPR036388">
    <property type="entry name" value="WH-like_DNA-bd_sf"/>
</dbReference>
<dbReference type="PANTHER" id="PTHR43133:SF51">
    <property type="entry name" value="RNA POLYMERASE SIGMA FACTOR"/>
    <property type="match status" value="1"/>
</dbReference>
<dbReference type="SUPFAM" id="SSF88946">
    <property type="entry name" value="Sigma2 domain of RNA polymerase sigma factors"/>
    <property type="match status" value="1"/>
</dbReference>
<dbReference type="InterPro" id="IPR007627">
    <property type="entry name" value="RNA_pol_sigma70_r2"/>
</dbReference>
<evidence type="ECO:0000256" key="4">
    <source>
        <dbReference type="ARBA" id="ARBA00023163"/>
    </source>
</evidence>
<dbReference type="Proteomes" id="UP000677305">
    <property type="component" value="Chromosome"/>
</dbReference>
<name>A0A8J8SDN0_9FIRM</name>
<dbReference type="GO" id="GO:0003677">
    <property type="term" value="F:DNA binding"/>
    <property type="evidence" value="ECO:0007669"/>
    <property type="project" value="InterPro"/>
</dbReference>
<feature type="domain" description="RNA polymerase sigma factor 70 region 4 type 2" evidence="6">
    <location>
        <begin position="116"/>
        <end position="164"/>
    </location>
</feature>
<dbReference type="InterPro" id="IPR039425">
    <property type="entry name" value="RNA_pol_sigma-70-like"/>
</dbReference>
<keyword evidence="8" id="KW-1185">Reference proteome</keyword>
<dbReference type="InterPro" id="IPR013325">
    <property type="entry name" value="RNA_pol_sigma_r2"/>
</dbReference>
<evidence type="ECO:0000256" key="2">
    <source>
        <dbReference type="ARBA" id="ARBA00023015"/>
    </source>
</evidence>
<keyword evidence="3" id="KW-0731">Sigma factor</keyword>
<dbReference type="RefSeq" id="WP_212690810.1">
    <property type="nucleotide sequence ID" value="NZ_CP058561.1"/>
</dbReference>
<evidence type="ECO:0000259" key="6">
    <source>
        <dbReference type="Pfam" id="PF08281"/>
    </source>
</evidence>
<dbReference type="EMBL" id="CP058561">
    <property type="protein sequence ID" value="QUH30670.1"/>
    <property type="molecule type" value="Genomic_DNA"/>
</dbReference>
<dbReference type="Pfam" id="PF04542">
    <property type="entry name" value="Sigma70_r2"/>
    <property type="match status" value="1"/>
</dbReference>
<evidence type="ECO:0000313" key="8">
    <source>
        <dbReference type="Proteomes" id="UP000677305"/>
    </source>
</evidence>
<protein>
    <submittedName>
        <fullName evidence="7">RNA polymerase sigma factor</fullName>
    </submittedName>
</protein>
<dbReference type="SUPFAM" id="SSF88659">
    <property type="entry name" value="Sigma3 and sigma4 domains of RNA polymerase sigma factors"/>
    <property type="match status" value="1"/>
</dbReference>
<reference evidence="7 8" key="1">
    <citation type="submission" date="2020-07" db="EMBL/GenBank/DDBJ databases">
        <title>Vallitalea guaymasensis genome.</title>
        <authorList>
            <person name="Postec A."/>
        </authorList>
    </citation>
    <scope>NUCLEOTIDE SEQUENCE [LARGE SCALE GENOMIC DNA]</scope>
    <source>
        <strain evidence="7 8">Ra1766G1</strain>
    </source>
</reference>
<comment type="similarity">
    <text evidence="1">Belongs to the sigma-70 factor family. ECF subfamily.</text>
</comment>
<dbReference type="PANTHER" id="PTHR43133">
    <property type="entry name" value="RNA POLYMERASE ECF-TYPE SIGMA FACTO"/>
    <property type="match status" value="1"/>
</dbReference>